<keyword evidence="2" id="KW-0472">Membrane</keyword>
<dbReference type="Proteomes" id="UP001418222">
    <property type="component" value="Unassembled WGS sequence"/>
</dbReference>
<protein>
    <submittedName>
        <fullName evidence="3">Uncharacterized protein</fullName>
    </submittedName>
</protein>
<dbReference type="AlphaFoldDB" id="A0AAP0BGH1"/>
<proteinExistence type="predicted"/>
<feature type="region of interest" description="Disordered" evidence="1">
    <location>
        <begin position="1"/>
        <end position="32"/>
    </location>
</feature>
<name>A0AAP0BGH1_9ASPA</name>
<comment type="caution">
    <text evidence="3">The sequence shown here is derived from an EMBL/GenBank/DDBJ whole genome shotgun (WGS) entry which is preliminary data.</text>
</comment>
<keyword evidence="4" id="KW-1185">Reference proteome</keyword>
<organism evidence="3 4">
    <name type="scientific">Platanthera zijinensis</name>
    <dbReference type="NCBI Taxonomy" id="2320716"/>
    <lineage>
        <taxon>Eukaryota</taxon>
        <taxon>Viridiplantae</taxon>
        <taxon>Streptophyta</taxon>
        <taxon>Embryophyta</taxon>
        <taxon>Tracheophyta</taxon>
        <taxon>Spermatophyta</taxon>
        <taxon>Magnoliopsida</taxon>
        <taxon>Liliopsida</taxon>
        <taxon>Asparagales</taxon>
        <taxon>Orchidaceae</taxon>
        <taxon>Orchidoideae</taxon>
        <taxon>Orchideae</taxon>
        <taxon>Orchidinae</taxon>
        <taxon>Platanthera</taxon>
    </lineage>
</organism>
<accession>A0AAP0BGH1</accession>
<reference evidence="3 4" key="1">
    <citation type="journal article" date="2022" name="Nat. Plants">
        <title>Genomes of leafy and leafless Platanthera orchids illuminate the evolution of mycoheterotrophy.</title>
        <authorList>
            <person name="Li M.H."/>
            <person name="Liu K.W."/>
            <person name="Li Z."/>
            <person name="Lu H.C."/>
            <person name="Ye Q.L."/>
            <person name="Zhang D."/>
            <person name="Wang J.Y."/>
            <person name="Li Y.F."/>
            <person name="Zhong Z.M."/>
            <person name="Liu X."/>
            <person name="Yu X."/>
            <person name="Liu D.K."/>
            <person name="Tu X.D."/>
            <person name="Liu B."/>
            <person name="Hao Y."/>
            <person name="Liao X.Y."/>
            <person name="Jiang Y.T."/>
            <person name="Sun W.H."/>
            <person name="Chen J."/>
            <person name="Chen Y.Q."/>
            <person name="Ai Y."/>
            <person name="Zhai J.W."/>
            <person name="Wu S.S."/>
            <person name="Zhou Z."/>
            <person name="Hsiao Y.Y."/>
            <person name="Wu W.L."/>
            <person name="Chen Y.Y."/>
            <person name="Lin Y.F."/>
            <person name="Hsu J.L."/>
            <person name="Li C.Y."/>
            <person name="Wang Z.W."/>
            <person name="Zhao X."/>
            <person name="Zhong W.Y."/>
            <person name="Ma X.K."/>
            <person name="Ma L."/>
            <person name="Huang J."/>
            <person name="Chen G.Z."/>
            <person name="Huang M.Z."/>
            <person name="Huang L."/>
            <person name="Peng D.H."/>
            <person name="Luo Y.B."/>
            <person name="Zou S.Q."/>
            <person name="Chen S.P."/>
            <person name="Lan S."/>
            <person name="Tsai W.C."/>
            <person name="Van de Peer Y."/>
            <person name="Liu Z.J."/>
        </authorList>
    </citation>
    <scope>NUCLEOTIDE SEQUENCE [LARGE SCALE GENOMIC DNA]</scope>
    <source>
        <strain evidence="3">Lor287</strain>
    </source>
</reference>
<keyword evidence="2" id="KW-0812">Transmembrane</keyword>
<dbReference type="EMBL" id="JBBWWQ010000010">
    <property type="protein sequence ID" value="KAK8937342.1"/>
    <property type="molecule type" value="Genomic_DNA"/>
</dbReference>
<feature type="transmembrane region" description="Helical" evidence="2">
    <location>
        <begin position="246"/>
        <end position="262"/>
    </location>
</feature>
<evidence type="ECO:0000256" key="2">
    <source>
        <dbReference type="SAM" id="Phobius"/>
    </source>
</evidence>
<evidence type="ECO:0000313" key="4">
    <source>
        <dbReference type="Proteomes" id="UP001418222"/>
    </source>
</evidence>
<evidence type="ECO:0000256" key="1">
    <source>
        <dbReference type="SAM" id="MobiDB-lite"/>
    </source>
</evidence>
<gene>
    <name evidence="3" type="ORF">KSP39_PZI012605</name>
</gene>
<evidence type="ECO:0000313" key="3">
    <source>
        <dbReference type="EMBL" id="KAK8937342.1"/>
    </source>
</evidence>
<sequence>MAKKNTAIKSRLGRRGEQLPSVREPDASDARCGTEFAESSGVAVAAAPREMDPWTMESFLRLASSCEWNENLNPWNEAGTKNEQKEPKLQEEGKLWSCAGVAGEPSRRSCRRGDVQVLKSVSATQICLPRQDIPLILPLCCLRNLPRFKIPDKDKSSSQIIEPLLLLLYKEFFWKNKHRNKSEGVQPVQHTEKEPAYSTAALSNLHSTEKLSLLLFFNLSAPVPGRLHSEILKKKKKKEAAEEDPFILYSIIFFLALFLQNFKTIRCMKDMNCD</sequence>
<keyword evidence="2" id="KW-1133">Transmembrane helix</keyword>